<dbReference type="STRING" id="78346.BRUM_0470"/>
<name>A0A087CVN8_BIFRU</name>
<dbReference type="EMBL" id="JGZL01000012">
    <property type="protein sequence ID" value="KFI87338.1"/>
    <property type="molecule type" value="Genomic_DNA"/>
</dbReference>
<protein>
    <submittedName>
        <fullName evidence="1">Uncharacterized protein</fullName>
    </submittedName>
</protein>
<dbReference type="Proteomes" id="UP000029078">
    <property type="component" value="Unassembled WGS sequence"/>
</dbReference>
<comment type="caution">
    <text evidence="1">The sequence shown here is derived from an EMBL/GenBank/DDBJ whole genome shotgun (WGS) entry which is preliminary data.</text>
</comment>
<keyword evidence="2" id="KW-1185">Reference proteome</keyword>
<accession>A0A087CVN8</accession>
<proteinExistence type="predicted"/>
<gene>
    <name evidence="1" type="ORF">BRUM_0470</name>
</gene>
<organism evidence="1 2">
    <name type="scientific">Bifidobacterium ruminantium</name>
    <dbReference type="NCBI Taxonomy" id="78346"/>
    <lineage>
        <taxon>Bacteria</taxon>
        <taxon>Bacillati</taxon>
        <taxon>Actinomycetota</taxon>
        <taxon>Actinomycetes</taxon>
        <taxon>Bifidobacteriales</taxon>
        <taxon>Bifidobacteriaceae</taxon>
        <taxon>Bifidobacterium</taxon>
    </lineage>
</organism>
<reference evidence="1 2" key="1">
    <citation type="submission" date="2014-03" db="EMBL/GenBank/DDBJ databases">
        <title>Genomics of Bifidobacteria.</title>
        <authorList>
            <person name="Ventura M."/>
            <person name="Milani C."/>
            <person name="Lugli G.A."/>
        </authorList>
    </citation>
    <scope>NUCLEOTIDE SEQUENCE [LARGE SCALE GENOMIC DNA]</scope>
    <source>
        <strain evidence="1 2">LMG 21811</strain>
    </source>
</reference>
<dbReference type="eggNOG" id="ENOG5031ICR">
    <property type="taxonomic scope" value="Bacteria"/>
</dbReference>
<evidence type="ECO:0000313" key="2">
    <source>
        <dbReference type="Proteomes" id="UP000029078"/>
    </source>
</evidence>
<evidence type="ECO:0000313" key="1">
    <source>
        <dbReference type="EMBL" id="KFI87338.1"/>
    </source>
</evidence>
<dbReference type="AlphaFoldDB" id="A0A087CVN8"/>
<dbReference type="RefSeq" id="WP_026647241.1">
    <property type="nucleotide sequence ID" value="NZ_JGZL01000012.1"/>
</dbReference>
<sequence length="182" mass="19800">MRGGGSFSMDELQMLRDLPAVANVSKDRITYSNAFKQVCVIRYLAGESPTKIFREAGLPPELIGYKRIERSVARWKAAAIKSVSGSDHLDDSEIIAQLVERYKRALATRRNLDNMASGVPDLSVPVMSEGAVGAHASIGALDGDTAGIIIKQQARRIDELERALVALRNKLNKEVPAAPNVD</sequence>